<organism evidence="1 2">
    <name type="scientific">Cylindrospermum stagnale PCC 7417</name>
    <dbReference type="NCBI Taxonomy" id="56107"/>
    <lineage>
        <taxon>Bacteria</taxon>
        <taxon>Bacillati</taxon>
        <taxon>Cyanobacteriota</taxon>
        <taxon>Cyanophyceae</taxon>
        <taxon>Nostocales</taxon>
        <taxon>Nostocaceae</taxon>
        <taxon>Cylindrospermum</taxon>
    </lineage>
</organism>
<dbReference type="Proteomes" id="UP000010475">
    <property type="component" value="Chromosome"/>
</dbReference>
<dbReference type="AlphaFoldDB" id="K9WUS0"/>
<gene>
    <name evidence="1" type="ORF">Cylst_1254</name>
</gene>
<proteinExistence type="predicted"/>
<evidence type="ECO:0000313" key="1">
    <source>
        <dbReference type="EMBL" id="AFZ23549.1"/>
    </source>
</evidence>
<evidence type="ECO:0000313" key="2">
    <source>
        <dbReference type="Proteomes" id="UP000010475"/>
    </source>
</evidence>
<keyword evidence="2" id="KW-1185">Reference proteome</keyword>
<accession>K9WUS0</accession>
<name>K9WUS0_9NOST</name>
<dbReference type="EMBL" id="CP003642">
    <property type="protein sequence ID" value="AFZ23549.1"/>
    <property type="molecule type" value="Genomic_DNA"/>
</dbReference>
<dbReference type="STRING" id="56107.Cylst_1254"/>
<reference evidence="1 2" key="1">
    <citation type="submission" date="2012-06" db="EMBL/GenBank/DDBJ databases">
        <title>Finished chromosome of genome of Cylindrospermum stagnale PCC 7417.</title>
        <authorList>
            <consortium name="US DOE Joint Genome Institute"/>
            <person name="Gugger M."/>
            <person name="Coursin T."/>
            <person name="Rippka R."/>
            <person name="Tandeau De Marsac N."/>
            <person name="Huntemann M."/>
            <person name="Wei C.-L."/>
            <person name="Han J."/>
            <person name="Detter J.C."/>
            <person name="Han C."/>
            <person name="Tapia R."/>
            <person name="Chen A."/>
            <person name="Kyrpides N."/>
            <person name="Mavromatis K."/>
            <person name="Markowitz V."/>
            <person name="Szeto E."/>
            <person name="Ivanova N."/>
            <person name="Pagani I."/>
            <person name="Pati A."/>
            <person name="Goodwin L."/>
            <person name="Nordberg H.P."/>
            <person name="Cantor M.N."/>
            <person name="Hua S.X."/>
            <person name="Woyke T."/>
            <person name="Kerfeld C.A."/>
        </authorList>
    </citation>
    <scope>NUCLEOTIDE SEQUENCE [LARGE SCALE GENOMIC DNA]</scope>
    <source>
        <strain evidence="1 2">PCC 7417</strain>
    </source>
</reference>
<sequence length="44" mass="4556">MGLAAFTLGTQIILELLVIAQTAKVKQLMQTSSFSEQLGSSGGS</sequence>
<dbReference type="HOGENOM" id="CLU_3215209_0_0_3"/>
<protein>
    <submittedName>
        <fullName evidence="1">Uncharacterized protein</fullName>
    </submittedName>
</protein>
<dbReference type="KEGG" id="csg:Cylst_1254"/>